<dbReference type="Pfam" id="PF21711">
    <property type="entry name" value="DCTN5"/>
    <property type="match status" value="1"/>
</dbReference>
<dbReference type="InterPro" id="IPR011004">
    <property type="entry name" value="Trimer_LpxA-like_sf"/>
</dbReference>
<dbReference type="GO" id="GO:0005869">
    <property type="term" value="C:dynactin complex"/>
    <property type="evidence" value="ECO:0007669"/>
    <property type="project" value="TreeGrafter"/>
</dbReference>
<gene>
    <name evidence="7" type="ORF">EPUL_005433</name>
</gene>
<evidence type="ECO:0000256" key="4">
    <source>
        <dbReference type="ARBA" id="ARBA00034706"/>
    </source>
</evidence>
<keyword evidence="8" id="KW-1185">Reference proteome</keyword>
<keyword evidence="3" id="KW-0206">Cytoskeleton</keyword>
<organism evidence="7 8">
    <name type="scientific">Erysiphe pulchra</name>
    <dbReference type="NCBI Taxonomy" id="225359"/>
    <lineage>
        <taxon>Eukaryota</taxon>
        <taxon>Fungi</taxon>
        <taxon>Dikarya</taxon>
        <taxon>Ascomycota</taxon>
        <taxon>Pezizomycotina</taxon>
        <taxon>Leotiomycetes</taxon>
        <taxon>Erysiphales</taxon>
        <taxon>Erysiphaceae</taxon>
        <taxon>Erysiphe</taxon>
    </lineage>
</organism>
<comment type="caution">
    <text evidence="7">The sequence shown here is derived from an EMBL/GenBank/DDBJ whole genome shotgun (WGS) entry which is preliminary data.</text>
</comment>
<protein>
    <recommendedName>
        <fullName evidence="5">Dynactin subunit 5</fullName>
    </recommendedName>
</protein>
<dbReference type="SUPFAM" id="SSF51161">
    <property type="entry name" value="Trimeric LpxA-like enzymes"/>
    <property type="match status" value="1"/>
</dbReference>
<keyword evidence="6" id="KW-0472">Membrane</keyword>
<dbReference type="PANTHER" id="PTHR46126:SF1">
    <property type="entry name" value="DYNACTIN SUBUNIT 5"/>
    <property type="match status" value="1"/>
</dbReference>
<comment type="similarity">
    <text evidence="4">Belongs to the dynactin subunits 5/6 family. Dynactin subunit 5 subfamily.</text>
</comment>
<dbReference type="STRING" id="225359.A0A2S4PJ11"/>
<dbReference type="EMBL" id="PEDP01005035">
    <property type="protein sequence ID" value="POS82008.1"/>
    <property type="molecule type" value="Genomic_DNA"/>
</dbReference>
<evidence type="ECO:0000256" key="1">
    <source>
        <dbReference type="ARBA" id="ARBA00004245"/>
    </source>
</evidence>
<evidence type="ECO:0000256" key="5">
    <source>
        <dbReference type="ARBA" id="ARBA00034865"/>
    </source>
</evidence>
<dbReference type="PANTHER" id="PTHR46126">
    <property type="entry name" value="DYNACTIN SUBUNIT 5"/>
    <property type="match status" value="1"/>
</dbReference>
<accession>A0A2S4PJ11</accession>
<dbReference type="Gene3D" id="2.160.10.10">
    <property type="entry name" value="Hexapeptide repeat proteins"/>
    <property type="match status" value="1"/>
</dbReference>
<comment type="subcellular location">
    <subcellularLocation>
        <location evidence="1">Cytoplasm</location>
        <location evidence="1">Cytoskeleton</location>
    </subcellularLocation>
</comment>
<evidence type="ECO:0000256" key="6">
    <source>
        <dbReference type="SAM" id="Phobius"/>
    </source>
</evidence>
<keyword evidence="2" id="KW-0963">Cytoplasm</keyword>
<name>A0A2S4PJ11_9PEZI</name>
<evidence type="ECO:0000313" key="7">
    <source>
        <dbReference type="EMBL" id="POS82008.1"/>
    </source>
</evidence>
<dbReference type="CDD" id="cd03359">
    <property type="entry name" value="LbH_Dynactin_5"/>
    <property type="match status" value="1"/>
</dbReference>
<evidence type="ECO:0000256" key="3">
    <source>
        <dbReference type="ARBA" id="ARBA00023212"/>
    </source>
</evidence>
<proteinExistence type="inferred from homology"/>
<dbReference type="InterPro" id="IPR047125">
    <property type="entry name" value="DCTN5"/>
</dbReference>
<evidence type="ECO:0000256" key="2">
    <source>
        <dbReference type="ARBA" id="ARBA00022490"/>
    </source>
</evidence>
<sequence length="235" mass="25463">MGCKVLVKNSDGKPGGCYLVIAVQLCGLVNSVNIRLYKRQHDPMSNRVAKGEYVETDTGNKVSRRSQISGTTNIILGGKTVIQSEVIIRGDLLRTYPSTSGEMLANQVAVSTGRYCFFARGCELRPPGKIYKGQFSHYTLRISDHVFVGSGSVVEAALIGSHVNIGTRCIIGKFAIIKDYVRILDGSVVPPNMVIPSFSIVAGRPAVVIGELPEGEMESLELRDLYRTIGNNQAS</sequence>
<dbReference type="Proteomes" id="UP000237438">
    <property type="component" value="Unassembled WGS sequence"/>
</dbReference>
<dbReference type="OrthoDB" id="417208at2759"/>
<keyword evidence="6" id="KW-1133">Transmembrane helix</keyword>
<reference evidence="7 8" key="1">
    <citation type="submission" date="2017-10" db="EMBL/GenBank/DDBJ databases">
        <title>Development of genomic resources for the powdery mildew, Erysiphe pulchra.</title>
        <authorList>
            <person name="Wadl P.A."/>
            <person name="Mack B.M."/>
            <person name="Moore G."/>
            <person name="Beltz S.B."/>
        </authorList>
    </citation>
    <scope>NUCLEOTIDE SEQUENCE [LARGE SCALE GENOMIC DNA]</scope>
    <source>
        <strain evidence="7">Cflorida</strain>
    </source>
</reference>
<feature type="transmembrane region" description="Helical" evidence="6">
    <location>
        <begin position="18"/>
        <end position="37"/>
    </location>
</feature>
<evidence type="ECO:0000313" key="8">
    <source>
        <dbReference type="Proteomes" id="UP000237438"/>
    </source>
</evidence>
<keyword evidence="6" id="KW-0812">Transmembrane</keyword>
<dbReference type="AlphaFoldDB" id="A0A2S4PJ11"/>